<protein>
    <submittedName>
        <fullName evidence="5">AraC family transcriptional regulator</fullName>
    </submittedName>
</protein>
<dbReference type="PRINTS" id="PR00032">
    <property type="entry name" value="HTHARAC"/>
</dbReference>
<dbReference type="PANTHER" id="PTHR47894:SF1">
    <property type="entry name" value="HTH-TYPE TRANSCRIPTIONAL REGULATOR VQSM"/>
    <property type="match status" value="1"/>
</dbReference>
<evidence type="ECO:0000256" key="2">
    <source>
        <dbReference type="ARBA" id="ARBA00023125"/>
    </source>
</evidence>
<dbReference type="Pfam" id="PF12833">
    <property type="entry name" value="HTH_18"/>
    <property type="match status" value="1"/>
</dbReference>
<dbReference type="GO" id="GO:0003700">
    <property type="term" value="F:DNA-binding transcription factor activity"/>
    <property type="evidence" value="ECO:0007669"/>
    <property type="project" value="InterPro"/>
</dbReference>
<evidence type="ECO:0000313" key="5">
    <source>
        <dbReference type="EMBL" id="UZW74273.1"/>
    </source>
</evidence>
<dbReference type="GO" id="GO:0000976">
    <property type="term" value="F:transcription cis-regulatory region binding"/>
    <property type="evidence" value="ECO:0007669"/>
    <property type="project" value="TreeGrafter"/>
</dbReference>
<evidence type="ECO:0000256" key="3">
    <source>
        <dbReference type="ARBA" id="ARBA00023163"/>
    </source>
</evidence>
<dbReference type="Pfam" id="PF12625">
    <property type="entry name" value="Arabinose_bd"/>
    <property type="match status" value="1"/>
</dbReference>
<dbReference type="SMART" id="SM00342">
    <property type="entry name" value="HTH_ARAC"/>
    <property type="match status" value="1"/>
</dbReference>
<dbReference type="PROSITE" id="PS01124">
    <property type="entry name" value="HTH_ARAC_FAMILY_2"/>
    <property type="match status" value="1"/>
</dbReference>
<evidence type="ECO:0000313" key="6">
    <source>
        <dbReference type="Proteomes" id="UP001164472"/>
    </source>
</evidence>
<dbReference type="KEGG" id="asem:NNL22_14775"/>
<dbReference type="AlphaFoldDB" id="A0A9E8KNE5"/>
<organism evidence="5 6">
    <name type="scientific">Alkalimarinus sediminis</name>
    <dbReference type="NCBI Taxonomy" id="1632866"/>
    <lineage>
        <taxon>Bacteria</taxon>
        <taxon>Pseudomonadati</taxon>
        <taxon>Pseudomonadota</taxon>
        <taxon>Gammaproteobacteria</taxon>
        <taxon>Alteromonadales</taxon>
        <taxon>Alteromonadaceae</taxon>
        <taxon>Alkalimarinus</taxon>
    </lineage>
</organism>
<keyword evidence="1" id="KW-0805">Transcription regulation</keyword>
<dbReference type="PANTHER" id="PTHR47894">
    <property type="entry name" value="HTH-TYPE TRANSCRIPTIONAL REGULATOR GADX"/>
    <property type="match status" value="1"/>
</dbReference>
<evidence type="ECO:0000259" key="4">
    <source>
        <dbReference type="PROSITE" id="PS01124"/>
    </source>
</evidence>
<dbReference type="RefSeq" id="WP_251811126.1">
    <property type="nucleotide sequence ID" value="NZ_CP101527.1"/>
</dbReference>
<accession>A0A9E8KNE5</accession>
<proteinExistence type="predicted"/>
<dbReference type="PROSITE" id="PS00041">
    <property type="entry name" value="HTH_ARAC_FAMILY_1"/>
    <property type="match status" value="1"/>
</dbReference>
<dbReference type="Proteomes" id="UP001164472">
    <property type="component" value="Chromosome"/>
</dbReference>
<keyword evidence="6" id="KW-1185">Reference proteome</keyword>
<dbReference type="InterPro" id="IPR018060">
    <property type="entry name" value="HTH_AraC"/>
</dbReference>
<name>A0A9E8KNE5_9ALTE</name>
<evidence type="ECO:0000256" key="1">
    <source>
        <dbReference type="ARBA" id="ARBA00023015"/>
    </source>
</evidence>
<dbReference type="GO" id="GO:0005829">
    <property type="term" value="C:cytosol"/>
    <property type="evidence" value="ECO:0007669"/>
    <property type="project" value="TreeGrafter"/>
</dbReference>
<keyword evidence="2" id="KW-0238">DNA-binding</keyword>
<dbReference type="InterPro" id="IPR018062">
    <property type="entry name" value="HTH_AraC-typ_CS"/>
</dbReference>
<dbReference type="InterPro" id="IPR032687">
    <property type="entry name" value="AraC-type_N"/>
</dbReference>
<dbReference type="Gene3D" id="1.10.10.60">
    <property type="entry name" value="Homeodomain-like"/>
    <property type="match status" value="1"/>
</dbReference>
<dbReference type="SUPFAM" id="SSF46689">
    <property type="entry name" value="Homeodomain-like"/>
    <property type="match status" value="1"/>
</dbReference>
<feature type="domain" description="HTH araC/xylS-type" evidence="4">
    <location>
        <begin position="240"/>
        <end position="338"/>
    </location>
</feature>
<reference evidence="5" key="1">
    <citation type="submission" date="2022-07" db="EMBL/GenBank/DDBJ databases">
        <title>Alkalimarinus sp. nov., isolated from gut of a Alitta virens.</title>
        <authorList>
            <person name="Yang A.I."/>
            <person name="Shin N.-R."/>
        </authorList>
    </citation>
    <scope>NUCLEOTIDE SEQUENCE</scope>
    <source>
        <strain evidence="5">FA028</strain>
    </source>
</reference>
<dbReference type="InterPro" id="IPR020449">
    <property type="entry name" value="Tscrpt_reg_AraC-type_HTH"/>
</dbReference>
<keyword evidence="3" id="KW-0804">Transcription</keyword>
<sequence length="344" mass="39132">MTQYDQYVTGIALSQFVYGAQSLGINSHAIINQVGLSQEYLKPSARVPRSKYEMALLKLISVHKNNSFGVDIGQQIIPPLYGVLMSLALSSNSLGDALSYLARYQAIASGNCGEVEYLFDGQNYQLTIAMTHQNPIIRRHVSECVMTMFCNLQRLITGRQDLPPSELWFEHAPASESVKRHIESIAKCPVLFEKTDTRMILNNSIHNFPILGHGEDMLRIAEKQAEDQLEIINKRLSAIEKIKWHILELIQSSKPRRETVAKRLLISPRTLDRRLEQAGTTWQELIDELRLQLAIEHLSDTQCSINDVARKLGFSEIRAFQRKFKAWTGLTPTAYRNQSPRIQN</sequence>
<dbReference type="EMBL" id="CP101527">
    <property type="protein sequence ID" value="UZW74273.1"/>
    <property type="molecule type" value="Genomic_DNA"/>
</dbReference>
<dbReference type="InterPro" id="IPR009057">
    <property type="entry name" value="Homeodomain-like_sf"/>
</dbReference>
<gene>
    <name evidence="5" type="ORF">NNL22_14775</name>
</gene>